<name>A0A8R7VFJ4_TRIUA</name>
<feature type="region of interest" description="Disordered" evidence="1">
    <location>
        <begin position="69"/>
        <end position="93"/>
    </location>
</feature>
<dbReference type="EnsemblPlants" id="TuG1812S0000431900.01.T01">
    <property type="protein sequence ID" value="TuG1812S0000431900.01.T01"/>
    <property type="gene ID" value="TuG1812S0000431900.01"/>
</dbReference>
<dbReference type="AlphaFoldDB" id="A0A8R7VFJ4"/>
<accession>A0A8R7VFJ4</accession>
<evidence type="ECO:0000313" key="2">
    <source>
        <dbReference type="EnsemblPlants" id="TuG1812S0000431900.01.T01"/>
    </source>
</evidence>
<dbReference type="Proteomes" id="UP000015106">
    <property type="component" value="Unassembled WGS sequence"/>
</dbReference>
<evidence type="ECO:0000256" key="1">
    <source>
        <dbReference type="SAM" id="MobiDB-lite"/>
    </source>
</evidence>
<organism evidence="2 3">
    <name type="scientific">Triticum urartu</name>
    <name type="common">Red wild einkorn</name>
    <name type="synonym">Crithodium urartu</name>
    <dbReference type="NCBI Taxonomy" id="4572"/>
    <lineage>
        <taxon>Eukaryota</taxon>
        <taxon>Viridiplantae</taxon>
        <taxon>Streptophyta</taxon>
        <taxon>Embryophyta</taxon>
        <taxon>Tracheophyta</taxon>
        <taxon>Spermatophyta</taxon>
        <taxon>Magnoliopsida</taxon>
        <taxon>Liliopsida</taxon>
        <taxon>Poales</taxon>
        <taxon>Poaceae</taxon>
        <taxon>BOP clade</taxon>
        <taxon>Pooideae</taxon>
        <taxon>Triticodae</taxon>
        <taxon>Triticeae</taxon>
        <taxon>Triticinae</taxon>
        <taxon>Triticum</taxon>
    </lineage>
</organism>
<proteinExistence type="predicted"/>
<protein>
    <submittedName>
        <fullName evidence="2">Uncharacterized protein</fullName>
    </submittedName>
</protein>
<reference evidence="3" key="1">
    <citation type="journal article" date="2013" name="Nature">
        <title>Draft genome of the wheat A-genome progenitor Triticum urartu.</title>
        <authorList>
            <person name="Ling H.Q."/>
            <person name="Zhao S."/>
            <person name="Liu D."/>
            <person name="Wang J."/>
            <person name="Sun H."/>
            <person name="Zhang C."/>
            <person name="Fan H."/>
            <person name="Li D."/>
            <person name="Dong L."/>
            <person name="Tao Y."/>
            <person name="Gao C."/>
            <person name="Wu H."/>
            <person name="Li Y."/>
            <person name="Cui Y."/>
            <person name="Guo X."/>
            <person name="Zheng S."/>
            <person name="Wang B."/>
            <person name="Yu K."/>
            <person name="Liang Q."/>
            <person name="Yang W."/>
            <person name="Lou X."/>
            <person name="Chen J."/>
            <person name="Feng M."/>
            <person name="Jian J."/>
            <person name="Zhang X."/>
            <person name="Luo G."/>
            <person name="Jiang Y."/>
            <person name="Liu J."/>
            <person name="Wang Z."/>
            <person name="Sha Y."/>
            <person name="Zhang B."/>
            <person name="Wu H."/>
            <person name="Tang D."/>
            <person name="Shen Q."/>
            <person name="Xue P."/>
            <person name="Zou S."/>
            <person name="Wang X."/>
            <person name="Liu X."/>
            <person name="Wang F."/>
            <person name="Yang Y."/>
            <person name="An X."/>
            <person name="Dong Z."/>
            <person name="Zhang K."/>
            <person name="Zhang X."/>
            <person name="Luo M.C."/>
            <person name="Dvorak J."/>
            <person name="Tong Y."/>
            <person name="Wang J."/>
            <person name="Yang H."/>
            <person name="Li Z."/>
            <person name="Wang D."/>
            <person name="Zhang A."/>
            <person name="Wang J."/>
        </authorList>
    </citation>
    <scope>NUCLEOTIDE SEQUENCE</scope>
    <source>
        <strain evidence="3">cv. G1812</strain>
    </source>
</reference>
<sequence length="130" mass="14316">MPPAQSPRSAIWCLVELEADDAADTDCSRSARFNHCLRITTAPLACSATRSTTCRSTCTAGLLGSSRRRWWRPRAARTPPTRPTLSPWPPTPVSTAAWPTSPFDSFMPPPRDHGRSSAPFLRASMDHRVV</sequence>
<feature type="compositionally biased region" description="Pro residues" evidence="1">
    <location>
        <begin position="80"/>
        <end position="92"/>
    </location>
</feature>
<keyword evidence="3" id="KW-1185">Reference proteome</keyword>
<feature type="region of interest" description="Disordered" evidence="1">
    <location>
        <begin position="99"/>
        <end position="118"/>
    </location>
</feature>
<reference evidence="2" key="2">
    <citation type="submission" date="2022-06" db="UniProtKB">
        <authorList>
            <consortium name="EnsemblPlants"/>
        </authorList>
    </citation>
    <scope>IDENTIFICATION</scope>
</reference>
<dbReference type="Gramene" id="TuG1812S0000431900.01.T01">
    <property type="protein sequence ID" value="TuG1812S0000431900.01.T01"/>
    <property type="gene ID" value="TuG1812S0000431900.01"/>
</dbReference>
<evidence type="ECO:0000313" key="3">
    <source>
        <dbReference type="Proteomes" id="UP000015106"/>
    </source>
</evidence>